<evidence type="ECO:0000256" key="4">
    <source>
        <dbReference type="ARBA" id="ARBA00004650"/>
    </source>
</evidence>
<keyword evidence="22" id="KW-0325">Glycoprotein</keyword>
<dbReference type="Gene3D" id="3.90.310.10">
    <property type="entry name" value="ENV polyprotein, receptor-binding domain"/>
    <property type="match status" value="1"/>
</dbReference>
<keyword evidence="14" id="KW-0946">Virion</keyword>
<evidence type="ECO:0000256" key="13">
    <source>
        <dbReference type="ARBA" id="ARBA00022804"/>
    </source>
</evidence>
<dbReference type="GO" id="GO:0019064">
    <property type="term" value="P:fusion of virus membrane with host plasma membrane"/>
    <property type="evidence" value="ECO:0007669"/>
    <property type="project" value="UniProtKB-KW"/>
</dbReference>
<keyword evidence="24" id="KW-1160">Virus entry into host cell</keyword>
<evidence type="ECO:0000256" key="15">
    <source>
        <dbReference type="ARBA" id="ARBA00022870"/>
    </source>
</evidence>
<evidence type="ECO:0000256" key="19">
    <source>
        <dbReference type="ARBA" id="ARBA00023136"/>
    </source>
</evidence>
<dbReference type="GO" id="GO:0019031">
    <property type="term" value="C:viral envelope"/>
    <property type="evidence" value="ECO:0007669"/>
    <property type="project" value="UniProtKB-KW"/>
</dbReference>
<evidence type="ECO:0000256" key="2">
    <source>
        <dbReference type="ARBA" id="ARBA00004505"/>
    </source>
</evidence>
<evidence type="ECO:0000256" key="7">
    <source>
        <dbReference type="ARBA" id="ARBA00022511"/>
    </source>
</evidence>
<keyword evidence="9" id="KW-0945">Host-virus interaction</keyword>
<keyword evidence="17 29" id="KW-1133">Transmembrane helix</keyword>
<dbReference type="GO" id="GO:0020002">
    <property type="term" value="C:host cell plasma membrane"/>
    <property type="evidence" value="ECO:0007669"/>
    <property type="project" value="UniProtKB-SubCell"/>
</dbReference>
<keyword evidence="16 30" id="KW-0261">Viral envelope protein</keyword>
<dbReference type="SUPFAM" id="SSF49830">
    <property type="entry name" value="ENV polyprotein, receptor-binding domain"/>
    <property type="match status" value="1"/>
</dbReference>
<reference evidence="30" key="3">
    <citation type="journal article" date="1996" name="J. Virol.">
        <title>An array of murine leukemia virus-related elements is transmitted and expressed in a primate recipient of retroviral gene transfer.</title>
        <authorList>
            <person name="Purcell D.F."/>
            <person name="Broscius C.M."/>
            <person name="Vanin E.F."/>
            <person name="Buckler C.E."/>
            <person name="Nienhuis A.W."/>
            <person name="Martin M.A."/>
        </authorList>
    </citation>
    <scope>NUCLEOTIDE SEQUENCE</scope>
    <source>
        <strain evidence="30">Mo Ampho Delta</strain>
    </source>
</reference>
<keyword evidence="11" id="KW-0165">Cleavage on pair of basic residues</keyword>
<evidence type="ECO:0000256" key="17">
    <source>
        <dbReference type="ARBA" id="ARBA00022989"/>
    </source>
</evidence>
<evidence type="ECO:0000256" key="20">
    <source>
        <dbReference type="ARBA" id="ARBA00023139"/>
    </source>
</evidence>
<dbReference type="GO" id="GO:0055036">
    <property type="term" value="C:virion membrane"/>
    <property type="evidence" value="ECO:0007669"/>
    <property type="project" value="UniProtKB-SubCell"/>
</dbReference>
<keyword evidence="7" id="KW-1032">Host cell membrane</keyword>
<dbReference type="PANTHER" id="PTHR10424:SF72">
    <property type="entry name" value="BC035947 PROTEIN-RELATED"/>
    <property type="match status" value="1"/>
</dbReference>
<comment type="function">
    <text evidence="25">The transmembrane protein (TM) acts as a class I viral fusion protein. Under the current model, the protein has at least 3 conformational states: pre-fusion native state, pre-hairpin intermediate state, and post-fusion hairpin state. During viral and target cell membrane fusion, the coiled coil regions (heptad repeats) assume a trimer-of-hairpins structure, positioning the fusion peptide in close proximity to the C-terminal region of the ectodomain. The formation of this structure appears to drive apposition and subsequent fusion of viral and target cell membranes. Membranes fusion leads to delivery of the nucleocapsid into the cytoplasm.</text>
</comment>
<reference evidence="30" key="1">
    <citation type="journal article" date="1994" name="J. Virol.">
        <title>Characterization of replication-competent retroviruses from nonhuman primates with virus-induced T-cell lymphomas and observations regarding the mechanism of oncogenesis.</title>
        <authorList>
            <person name="Vanin E.F."/>
            <person name="Kaloss M."/>
            <person name="Broscius C."/>
            <person name="Nienhuis A.W."/>
        </authorList>
    </citation>
    <scope>NUCLEOTIDE SEQUENCE</scope>
    <source>
        <strain evidence="30">Mo Ampho Delta</strain>
    </source>
</reference>
<keyword evidence="10" id="KW-1162">Viral penetration into host cytoplasm</keyword>
<evidence type="ECO:0000256" key="12">
    <source>
        <dbReference type="ARBA" id="ARBA00022692"/>
    </source>
</evidence>
<evidence type="ECO:0000256" key="1">
    <source>
        <dbReference type="ARBA" id="ARBA00004402"/>
    </source>
</evidence>
<keyword evidence="21" id="KW-1015">Disulfide bond</keyword>
<protein>
    <recommendedName>
        <fullName evidence="5">Envelope glycoprotein</fullName>
    </recommendedName>
    <alternativeName>
        <fullName evidence="26">Env polyprotein</fullName>
    </alternativeName>
</protein>
<evidence type="ECO:0000313" key="30">
    <source>
        <dbReference type="EMBL" id="AAB60590.1"/>
    </source>
</evidence>
<evidence type="ECO:0000256" key="24">
    <source>
        <dbReference type="ARBA" id="ARBA00023296"/>
    </source>
</evidence>
<evidence type="ECO:0000256" key="28">
    <source>
        <dbReference type="SAM" id="MobiDB-lite"/>
    </source>
</evidence>
<keyword evidence="6" id="KW-1168">Fusion of virus membrane with host membrane</keyword>
<proteinExistence type="evidence at transcript level"/>
<organism evidence="30">
    <name type="scientific">Murine leukemia virus</name>
    <name type="common">MuLV</name>
    <dbReference type="NCBI Taxonomy" id="11786"/>
    <lineage>
        <taxon>Viruses</taxon>
        <taxon>Riboviria</taxon>
        <taxon>Pararnavirae</taxon>
        <taxon>Artverviricota</taxon>
        <taxon>Revtraviricetes</taxon>
        <taxon>Ortervirales</taxon>
        <taxon>Retroviridae</taxon>
        <taxon>Orthoretrovirinae</taxon>
        <taxon>Gammaretrovirus</taxon>
        <taxon>Gammaretrovirus murleu</taxon>
    </lineage>
</organism>
<feature type="transmembrane region" description="Helical" evidence="29">
    <location>
        <begin position="593"/>
        <end position="619"/>
    </location>
</feature>
<evidence type="ECO:0000256" key="21">
    <source>
        <dbReference type="ARBA" id="ARBA00023157"/>
    </source>
</evidence>
<feature type="region of interest" description="Disordered" evidence="28">
    <location>
        <begin position="237"/>
        <end position="300"/>
    </location>
</feature>
<evidence type="ECO:0000256" key="25">
    <source>
        <dbReference type="ARBA" id="ARBA00024648"/>
    </source>
</evidence>
<evidence type="ECO:0000256" key="16">
    <source>
        <dbReference type="ARBA" id="ARBA00022879"/>
    </source>
</evidence>
<evidence type="ECO:0000256" key="26">
    <source>
        <dbReference type="ARBA" id="ARBA00029888"/>
    </source>
</evidence>
<evidence type="ECO:0000256" key="14">
    <source>
        <dbReference type="ARBA" id="ARBA00022844"/>
    </source>
</evidence>
<dbReference type="CDD" id="cd09851">
    <property type="entry name" value="HTLV-1-like_HR1-HR2"/>
    <property type="match status" value="1"/>
</dbReference>
<keyword evidence="23" id="KW-0449">Lipoprotein</keyword>
<dbReference type="InterPro" id="IPR008981">
    <property type="entry name" value="FMuLV_rcpt-bd"/>
</dbReference>
<sequence>MARSTLSKPPQDKINPWKPLIVMGVLLGVGMAESPHQVFNVTWRVTNLMTGRTANATSLLGTVQDAFPKLYFDLCDLVGEEWDPSDQEPYVGYGCKYPAGRQRTRTFDFYVCPGHTVKSGCGGPGEGYCGKWGCETTGQAYWKPTSSWDLISLKRGNTPWDTGCSFCGPCYDLSKVSNSFQGATRGGRCNPLVLEFTDAGKKANWDGPKSWGLRLYRTGTDPITMFSLTRQVLNVGPRVPIGPNPVLPDQRLPSSPIEIVPAPQPPSPLNTSYPPSTTSTPSTSPTSPSVPQPPPGTGDRLLALVKGAYQALNLTNPDKTQECWLCLVSGPPYYEGVAVVGTYTNHSTAPANCTATSQHKLTLSEVTGQGLCMGAVPKTHQALCNTTQSAGSGSYYLAAPAGTMWACSTGLTPCLSTTVLNLTTDYCVLVELWPRVIYHSPDYMYGQLEQRTKYKREPVSLTLALLLGGLTMGGIAAGIGTGTTALIKTQQFEQLHAAIQTDLNEVEKSITNLEKSLTSLSEVVLQNRRGLDLLFLKEGGLCAALKEECCFYADHTGLVRDSMAKLRERLNQRQKLFETGQGWFEGLFNRSPWFTTLISTIMGPLIVLLLILLFGPCILNRLVQFVKDRISVVQALVLTQQYHQLKPIEYEP</sequence>
<dbReference type="PANTHER" id="PTHR10424">
    <property type="entry name" value="VIRAL ENVELOPE PROTEIN"/>
    <property type="match status" value="1"/>
</dbReference>
<keyword evidence="20" id="KW-0564">Palmitate</keyword>
<evidence type="ECO:0000256" key="8">
    <source>
        <dbReference type="ARBA" id="ARBA00022521"/>
    </source>
</evidence>
<evidence type="ECO:0000256" key="23">
    <source>
        <dbReference type="ARBA" id="ARBA00023288"/>
    </source>
</evidence>
<dbReference type="GO" id="GO:0019062">
    <property type="term" value="P:virion attachment to host cell"/>
    <property type="evidence" value="ECO:0007669"/>
    <property type="project" value="UniProtKB-KW"/>
</dbReference>
<dbReference type="InterPro" id="IPR018154">
    <property type="entry name" value="TLV/ENV_coat_polyprotein"/>
</dbReference>
<dbReference type="Gene3D" id="1.10.287.210">
    <property type="match status" value="1"/>
</dbReference>
<evidence type="ECO:0000256" key="18">
    <source>
        <dbReference type="ARBA" id="ARBA00023054"/>
    </source>
</evidence>
<dbReference type="EMBL" id="U36800">
    <property type="protein sequence ID" value="AAB60590.1"/>
    <property type="molecule type" value="mRNA"/>
</dbReference>
<evidence type="ECO:0000256" key="6">
    <source>
        <dbReference type="ARBA" id="ARBA00022506"/>
    </source>
</evidence>
<keyword evidence="15" id="KW-1043">Host membrane</keyword>
<keyword evidence="13" id="KW-1161">Viral attachment to host cell</keyword>
<keyword evidence="19 29" id="KW-0472">Membrane</keyword>
<evidence type="ECO:0000256" key="10">
    <source>
        <dbReference type="ARBA" id="ARBA00022595"/>
    </source>
</evidence>
<reference evidence="30" key="2">
    <citation type="submission" date="1995-09" db="EMBL/GenBank/DDBJ databases">
        <authorList>
            <person name="Purcell D.F.J."/>
            <person name="Broscius C.M."/>
            <person name="Vanin E.F."/>
            <person name="Buckler C.E."/>
            <person name="Nienhuis A.W."/>
            <person name="Martin M.A."/>
        </authorList>
    </citation>
    <scope>NUCLEOTIDE SEQUENCE</scope>
    <source>
        <strain evidence="30">Mo Ampho Delta</strain>
    </source>
</reference>
<keyword evidence="18 27" id="KW-0175">Coiled coil</keyword>
<dbReference type="SUPFAM" id="SSF58069">
    <property type="entry name" value="Virus ectodomain"/>
    <property type="match status" value="1"/>
</dbReference>
<dbReference type="FunFam" id="1.10.287.210:FF:000005">
    <property type="entry name" value="Envelope glycoprotein"/>
    <property type="match status" value="1"/>
</dbReference>
<name>Q83364_MULV</name>
<comment type="subcellular location">
    <subcellularLocation>
        <location evidence="2">Host cell membrane</location>
        <topology evidence="2">Peripheral membrane protein</topology>
    </subcellularLocation>
    <subcellularLocation>
        <location evidence="1">Host cell membrane</location>
        <topology evidence="1">Single-pass type I membrane protein</topology>
    </subcellularLocation>
    <subcellularLocation>
        <location evidence="4">Virion membrane</location>
        <topology evidence="4">Peripheral membrane protein</topology>
    </subcellularLocation>
    <subcellularLocation>
        <location evidence="3">Virion membrane</location>
        <topology evidence="3">Single-pass type I membrane protein</topology>
    </subcellularLocation>
</comment>
<dbReference type="Pfam" id="PF00429">
    <property type="entry name" value="TLV_coat"/>
    <property type="match status" value="1"/>
</dbReference>
<dbReference type="GO" id="GO:0046718">
    <property type="term" value="P:symbiont entry into host cell"/>
    <property type="evidence" value="ECO:0007669"/>
    <property type="project" value="UniProtKB-KW"/>
</dbReference>
<evidence type="ECO:0000256" key="11">
    <source>
        <dbReference type="ARBA" id="ARBA00022685"/>
    </source>
</evidence>
<keyword evidence="12 29" id="KW-0812">Transmembrane</keyword>
<evidence type="ECO:0000256" key="5">
    <source>
        <dbReference type="ARBA" id="ARBA00014571"/>
    </source>
</evidence>
<feature type="compositionally biased region" description="Low complexity" evidence="28">
    <location>
        <begin position="269"/>
        <end position="287"/>
    </location>
</feature>
<gene>
    <name evidence="30" type="primary">env</name>
</gene>
<evidence type="ECO:0000256" key="29">
    <source>
        <dbReference type="SAM" id="Phobius"/>
    </source>
</evidence>
<feature type="coiled-coil region" evidence="27">
    <location>
        <begin position="496"/>
        <end position="523"/>
    </location>
</feature>
<evidence type="ECO:0000256" key="9">
    <source>
        <dbReference type="ARBA" id="ARBA00022581"/>
    </source>
</evidence>
<evidence type="ECO:0000256" key="3">
    <source>
        <dbReference type="ARBA" id="ARBA00004563"/>
    </source>
</evidence>
<evidence type="ECO:0000256" key="22">
    <source>
        <dbReference type="ARBA" id="ARBA00023180"/>
    </source>
</evidence>
<accession>Q83364</accession>
<evidence type="ECO:0000256" key="27">
    <source>
        <dbReference type="SAM" id="Coils"/>
    </source>
</evidence>
<keyword evidence="8" id="KW-1169">Fusion of virus membrane with host cell membrane</keyword>